<dbReference type="PATRIC" id="fig|1263870.3.peg.5568"/>
<dbReference type="OrthoDB" id="6309046at2"/>
<name>M5UBB0_9BACT</name>
<proteinExistence type="predicted"/>
<comment type="caution">
    <text evidence="3">The sequence shown here is derived from an EMBL/GenBank/DDBJ whole genome shotgun (WGS) entry which is preliminary data.</text>
</comment>
<dbReference type="InterPro" id="IPR052189">
    <property type="entry name" value="L-asp_N-monooxygenase_NS-form"/>
</dbReference>
<evidence type="ECO:0000313" key="4">
    <source>
        <dbReference type="Proteomes" id="UP000011885"/>
    </source>
</evidence>
<sequence>MNPQTIPAPLGESASSPSISSHATDAARSNSDSSADTREPDEPILLGREYRIGVVGCGPRGLYCLQSLADELAQMQPLPTLAIFIFEPADFPGAGNVYDPRQPRYLRMNFAAKNIDAWPPRSQPDDQRLNLVEWLRREAGEETHPNSFVSRASVGQYLHRCYHQVIGQLASFATVTVIQEEVSSIDRLTDAWQIRTDRMLSSVDELLITTGHGQWDKPPEPSVPIQSTWIPTFPVGENLSIDVVPPQSTVAIRGFGLTCIDATLAMTEGRGGEFERSGQDWRYQSTGQEPQCLYPFSRSGRPMLAKPDESLFHHPDELCEVWSEGRKSISKISQPITSQVLSHTLWPLITDTAAMALQTCTRIPTTTASDIRSWFDIWCSEEMNGDVAFHTMHESYRVATGQSDPNIAWALGTAWRNLYPALVDCISYGRLVAEVWPKFRRIAVEMERIAFGPPAENVGKMLALINASLVDLRFACGRIEKSSEGDSRLSLRDRSRSNASCHSLTIDRCVNAVLKSPRQCLSAPPFDSLEEKAIIERLQGPSTLRVDADGKPLRHNCDSPDRLSILGRATEGCILGNDTLSRTLHDHPQRWASSVAANLRKVNLLT</sequence>
<evidence type="ECO:0000256" key="1">
    <source>
        <dbReference type="SAM" id="MobiDB-lite"/>
    </source>
</evidence>
<dbReference type="EMBL" id="ANOH01000364">
    <property type="protein sequence ID" value="EMI53283.1"/>
    <property type="molecule type" value="Genomic_DNA"/>
</dbReference>
<keyword evidence="4" id="KW-1185">Reference proteome</keyword>
<dbReference type="InterPro" id="IPR036188">
    <property type="entry name" value="FAD/NAD-bd_sf"/>
</dbReference>
<organism evidence="3 4">
    <name type="scientific">Rhodopirellula sallentina SM41</name>
    <dbReference type="NCBI Taxonomy" id="1263870"/>
    <lineage>
        <taxon>Bacteria</taxon>
        <taxon>Pseudomonadati</taxon>
        <taxon>Planctomycetota</taxon>
        <taxon>Planctomycetia</taxon>
        <taxon>Pirellulales</taxon>
        <taxon>Pirellulaceae</taxon>
        <taxon>Rhodopirellula</taxon>
    </lineage>
</organism>
<dbReference type="AlphaFoldDB" id="M5UBB0"/>
<feature type="domain" description="FAD-dependent urate hydroxylase HpyO/Asp monooxygenase CreE-like FAD/NAD(P)-binding" evidence="2">
    <location>
        <begin position="54"/>
        <end position="212"/>
    </location>
</feature>
<dbReference type="PANTHER" id="PTHR40254:SF1">
    <property type="entry name" value="BLR0577 PROTEIN"/>
    <property type="match status" value="1"/>
</dbReference>
<dbReference type="PANTHER" id="PTHR40254">
    <property type="entry name" value="BLR0577 PROTEIN"/>
    <property type="match status" value="1"/>
</dbReference>
<dbReference type="SUPFAM" id="SSF51905">
    <property type="entry name" value="FAD/NAD(P)-binding domain"/>
    <property type="match status" value="1"/>
</dbReference>
<evidence type="ECO:0000313" key="3">
    <source>
        <dbReference type="EMBL" id="EMI53283.1"/>
    </source>
</evidence>
<gene>
    <name evidence="3" type="ORF">RSSM_05256</name>
</gene>
<feature type="region of interest" description="Disordered" evidence="1">
    <location>
        <begin position="1"/>
        <end position="42"/>
    </location>
</feature>
<feature type="compositionally biased region" description="Low complexity" evidence="1">
    <location>
        <begin position="13"/>
        <end position="34"/>
    </location>
</feature>
<dbReference type="RefSeq" id="WP_008685551.1">
    <property type="nucleotide sequence ID" value="NZ_ANOH01000364.1"/>
</dbReference>
<protein>
    <recommendedName>
        <fullName evidence="2">FAD-dependent urate hydroxylase HpyO/Asp monooxygenase CreE-like FAD/NAD(P)-binding domain-containing protein</fullName>
    </recommendedName>
</protein>
<accession>M5UBB0</accession>
<dbReference type="Proteomes" id="UP000011885">
    <property type="component" value="Unassembled WGS sequence"/>
</dbReference>
<dbReference type="Pfam" id="PF13454">
    <property type="entry name" value="NAD_binding_9"/>
    <property type="match status" value="1"/>
</dbReference>
<reference evidence="3 4" key="1">
    <citation type="journal article" date="2013" name="Mar. Genomics">
        <title>Expression of sulfatases in Rhodopirellula baltica and the diversity of sulfatases in the genus Rhodopirellula.</title>
        <authorList>
            <person name="Wegner C.E."/>
            <person name="Richter-Heitmann T."/>
            <person name="Klindworth A."/>
            <person name="Klockow C."/>
            <person name="Richter M."/>
            <person name="Achstetter T."/>
            <person name="Glockner F.O."/>
            <person name="Harder J."/>
        </authorList>
    </citation>
    <scope>NUCLEOTIDE SEQUENCE [LARGE SCALE GENOMIC DNA]</scope>
    <source>
        <strain evidence="3 4">SM41</strain>
    </source>
</reference>
<evidence type="ECO:0000259" key="2">
    <source>
        <dbReference type="Pfam" id="PF13454"/>
    </source>
</evidence>
<dbReference type="InterPro" id="IPR038732">
    <property type="entry name" value="HpyO/CreE_NAD-binding"/>
</dbReference>